<evidence type="ECO:0000259" key="7">
    <source>
        <dbReference type="Pfam" id="PF02272"/>
    </source>
</evidence>
<feature type="domain" description="DDH" evidence="6">
    <location>
        <begin position="82"/>
        <end position="226"/>
    </location>
</feature>
<dbReference type="InterPro" id="IPR004610">
    <property type="entry name" value="RecJ"/>
</dbReference>
<dbReference type="GO" id="GO:0004527">
    <property type="term" value="F:exonuclease activity"/>
    <property type="evidence" value="ECO:0007669"/>
    <property type="project" value="UniProtKB-KW"/>
</dbReference>
<keyword evidence="3" id="KW-0540">Nuclease</keyword>
<dbReference type="Gene3D" id="3.10.310.30">
    <property type="match status" value="1"/>
</dbReference>
<dbReference type="SUPFAM" id="SSF64182">
    <property type="entry name" value="DHH phosphoesterases"/>
    <property type="match status" value="1"/>
</dbReference>
<dbReference type="InterPro" id="IPR051673">
    <property type="entry name" value="SSDNA_exonuclease_RecJ"/>
</dbReference>
<comment type="caution">
    <text evidence="10">The sequence shown here is derived from an EMBL/GenBank/DDBJ whole genome shotgun (WGS) entry which is preliminary data.</text>
</comment>
<dbReference type="RefSeq" id="WP_205495734.1">
    <property type="nucleotide sequence ID" value="NZ_JAFHAP010000010.1"/>
</dbReference>
<proteinExistence type="inferred from homology"/>
<feature type="domain" description="DHHA1" evidence="7">
    <location>
        <begin position="345"/>
        <end position="439"/>
    </location>
</feature>
<evidence type="ECO:0000259" key="6">
    <source>
        <dbReference type="Pfam" id="PF01368"/>
    </source>
</evidence>
<keyword evidence="5 10" id="KW-0269">Exonuclease</keyword>
<dbReference type="PANTHER" id="PTHR30255:SF2">
    <property type="entry name" value="SINGLE-STRANDED-DNA-SPECIFIC EXONUCLEASE RECJ"/>
    <property type="match status" value="1"/>
</dbReference>
<dbReference type="InterPro" id="IPR038763">
    <property type="entry name" value="DHH_sf"/>
</dbReference>
<dbReference type="InterPro" id="IPR041122">
    <property type="entry name" value="RecJ_OB"/>
</dbReference>
<dbReference type="InterPro" id="IPR001667">
    <property type="entry name" value="DDH_dom"/>
</dbReference>
<dbReference type="InterPro" id="IPR003156">
    <property type="entry name" value="DHHA1_dom"/>
</dbReference>
<reference evidence="10" key="1">
    <citation type="journal article" date="2024" name="Int. J. Syst. Evol. Microbiol.">
        <title>Polycladomyces zharkentensis sp. nov., a novel thermophilic cellulose- and starch-degrading member of the Bacillota from a geothermal aquifer in Kazakhstan.</title>
        <authorList>
            <person name="Mashzhan A."/>
            <person name="Kistaubayeva A."/>
            <person name="Javier-Lopez R."/>
            <person name="Bissenova U."/>
            <person name="Bissenbay A."/>
            <person name="Birkeland N.K."/>
        </authorList>
    </citation>
    <scope>NUCLEOTIDE SEQUENCE</scope>
    <source>
        <strain evidence="10">ZKZ2T</strain>
    </source>
</reference>
<evidence type="ECO:0000256" key="2">
    <source>
        <dbReference type="ARBA" id="ARBA00019841"/>
    </source>
</evidence>
<evidence type="ECO:0000256" key="4">
    <source>
        <dbReference type="ARBA" id="ARBA00022801"/>
    </source>
</evidence>
<dbReference type="Pfam" id="PF10141">
    <property type="entry name" value="ssDNA-exonuc_C"/>
    <property type="match status" value="1"/>
</dbReference>
<evidence type="ECO:0000256" key="1">
    <source>
        <dbReference type="ARBA" id="ARBA00005915"/>
    </source>
</evidence>
<sequence length="808" mass="90627">MLRPKTRWLTVEADQASCSALADSLGVHPVVARLLVNRGLTEVESARRFLRADASDLHDPFLMDGMEEAVDRIRTALKRNEKILVYGDYDADGISSTALMMTVLRRLGADAHYYIPNRFREGYGLNKEALAKAKADEVDLVITVDTGISAVEEAAYARELGLDLIITDHHEPPDVIPESLAVINPKKPNCPYPFDMLAGVGVAFKLVQALLGEVPEEVWELAALGTIADLVPLVDENRIIAVGGLRRMNQRRHVGLRALMDVSGIRGEVGSGHVGFSLGPRINASGRLDSAVHAVELLLTQDDETAYALANQLDQMNRERQQLVEKIFAEAQAMVEADPEAHRRFIVVASPGWNVGVIGIVASRLVERYYRPAIVLGIDEETGMAKGSARSIEGLDMYRALSECADLLPHFGGHKMAAGMTLPARDVPELHRRLNRLAAEWLTEEDYIPVSRVESELTPDQVSVELIEQLEHLAPYGVGNPTPRFRVTGAGLSQIQLMGADRNHVKLILSGGNGTLDAVGFRMKELAEEITPHARIEVLGELQINEWNNQRTPQLLIRDVHVPHVQIFDWRGNGDKRDRLDRLLADPYTLLLTSAPEKTLAPDQPTAWSVSWDEWEKEAQTAPERWSEIRRLVLLEPPPSLQTWERLVYTLSHVERFYFAFGDAGMDDVLLKTPDREGFKQLYGWLLRVESVRLPRDLQRLQKLTGLSRRMIAFMLRVFQELEFVDGSGDHLRVVPQPAKRPLHTSASYRRQIERERVMRQLVYSSYRELCHYVFDLLGLDLKIGGDENGFQRKDSRHSGLPATGYSV</sequence>
<dbReference type="Gene3D" id="3.90.1640.30">
    <property type="match status" value="1"/>
</dbReference>
<dbReference type="Pfam" id="PF01368">
    <property type="entry name" value="DHH"/>
    <property type="match status" value="1"/>
</dbReference>
<evidence type="ECO:0000259" key="8">
    <source>
        <dbReference type="Pfam" id="PF10141"/>
    </source>
</evidence>
<evidence type="ECO:0000256" key="5">
    <source>
        <dbReference type="ARBA" id="ARBA00022839"/>
    </source>
</evidence>
<evidence type="ECO:0000313" key="10">
    <source>
        <dbReference type="EMBL" id="MBN2910091.1"/>
    </source>
</evidence>
<dbReference type="InterPro" id="IPR018779">
    <property type="entry name" value="RecJ_C"/>
</dbReference>
<comment type="similarity">
    <text evidence="1">Belongs to the RecJ family.</text>
</comment>
<dbReference type="PANTHER" id="PTHR30255">
    <property type="entry name" value="SINGLE-STRANDED-DNA-SPECIFIC EXONUCLEASE RECJ"/>
    <property type="match status" value="1"/>
</dbReference>
<name>A0ABS2WKU7_9BACL</name>
<organism evidence="10 11">
    <name type="scientific">Polycladomyces zharkentensis</name>
    <dbReference type="NCBI Taxonomy" id="2807616"/>
    <lineage>
        <taxon>Bacteria</taxon>
        <taxon>Bacillati</taxon>
        <taxon>Bacillota</taxon>
        <taxon>Bacilli</taxon>
        <taxon>Bacillales</taxon>
        <taxon>Thermoactinomycetaceae</taxon>
        <taxon>Polycladomyces</taxon>
    </lineage>
</organism>
<dbReference type="EMBL" id="JAFHAP010000010">
    <property type="protein sequence ID" value="MBN2910091.1"/>
    <property type="molecule type" value="Genomic_DNA"/>
</dbReference>
<gene>
    <name evidence="10" type="primary">recJ</name>
    <name evidence="10" type="ORF">JQC72_11320</name>
</gene>
<protein>
    <recommendedName>
        <fullName evidence="2">Single-stranded-DNA-specific exonuclease RecJ</fullName>
    </recommendedName>
</protein>
<dbReference type="Proteomes" id="UP001177120">
    <property type="component" value="Unassembled WGS sequence"/>
</dbReference>
<keyword evidence="11" id="KW-1185">Reference proteome</keyword>
<evidence type="ECO:0000256" key="3">
    <source>
        <dbReference type="ARBA" id="ARBA00022722"/>
    </source>
</evidence>
<feature type="domain" description="Single-stranded-DNA-specific exonuclease RecJ C-terminal" evidence="8">
    <location>
        <begin position="566"/>
        <end position="773"/>
    </location>
</feature>
<evidence type="ECO:0000313" key="11">
    <source>
        <dbReference type="Proteomes" id="UP001177120"/>
    </source>
</evidence>
<dbReference type="Pfam" id="PF17768">
    <property type="entry name" value="RecJ_OB"/>
    <property type="match status" value="1"/>
</dbReference>
<evidence type="ECO:0000259" key="9">
    <source>
        <dbReference type="Pfam" id="PF17768"/>
    </source>
</evidence>
<keyword evidence="4" id="KW-0378">Hydrolase</keyword>
<dbReference type="NCBIfam" id="TIGR00644">
    <property type="entry name" value="recJ"/>
    <property type="match status" value="1"/>
</dbReference>
<dbReference type="Pfam" id="PF02272">
    <property type="entry name" value="DHHA1"/>
    <property type="match status" value="1"/>
</dbReference>
<accession>A0ABS2WKU7</accession>
<feature type="domain" description="RecJ OB" evidence="9">
    <location>
        <begin position="454"/>
        <end position="559"/>
    </location>
</feature>